<sequence length="125" mass="14068">MTLSHSTLVLPSSFVGYVRADVLRQISGLYDGKVELRGSGPENMHHLPVSVMDNGEEAHDNSQRIVVYNIQYDRLAVDPEDKYSAAGVLAFAYLEKNGQRQATLALRFRVFLYQEHNPNAYIKAL</sequence>
<reference evidence="1 2" key="1">
    <citation type="journal article" date="2014" name="Genome Announc.">
        <title>Complete Genome Sequence of the Novel Giant Pseudomonas Phage PaBG.</title>
        <authorList>
            <person name="Sykilinda N.N."/>
            <person name="Bondar A.A."/>
            <person name="Gorshkova A.S."/>
            <person name="Kurochkina L.P."/>
            <person name="Kulikov E.E."/>
            <person name="Shneider M.M."/>
            <person name="Kadykov V.A."/>
            <person name="Solovjeva N.V."/>
            <person name="Kabilov M.R."/>
            <person name="Mesyanzhinov V.V."/>
            <person name="Vlassov V.V."/>
            <person name="Drukker V.V."/>
            <person name="Miroshnikov K.A."/>
        </authorList>
    </citation>
    <scope>NUCLEOTIDE SEQUENCE [LARGE SCALE GENOMIC DNA]</scope>
</reference>
<gene>
    <name evidence="1" type="ORF">PaBG_00056</name>
</gene>
<dbReference type="GeneID" id="16574742"/>
<dbReference type="Proteomes" id="UP000015545">
    <property type="component" value="Segment"/>
</dbReference>
<evidence type="ECO:0000313" key="1">
    <source>
        <dbReference type="EMBL" id="AGS81940.1"/>
    </source>
</evidence>
<keyword evidence="2" id="KW-1185">Reference proteome</keyword>
<protein>
    <submittedName>
        <fullName evidence="1">Uncharacterized protein</fullName>
    </submittedName>
</protein>
<organism evidence="1 2">
    <name type="scientific">Pseudomonas phage PaBG</name>
    <dbReference type="NCBI Taxonomy" id="1335230"/>
    <lineage>
        <taxon>Viruses</taxon>
        <taxon>Duplodnaviria</taxon>
        <taxon>Heunggongvirae</taxon>
        <taxon>Uroviricota</taxon>
        <taxon>Caudoviricetes</taxon>
        <taxon>Baikalvirus</taxon>
        <taxon>Baikalvirus PaBG</taxon>
    </lineage>
</organism>
<proteinExistence type="predicted"/>
<name>S5VZG5_9CAUD</name>
<accession>S5VZG5</accession>
<dbReference type="RefSeq" id="YP_008433387.1">
    <property type="nucleotide sequence ID" value="NC_022096.1"/>
</dbReference>
<evidence type="ECO:0000313" key="2">
    <source>
        <dbReference type="Proteomes" id="UP000015545"/>
    </source>
</evidence>
<dbReference type="KEGG" id="vg:16574742"/>
<dbReference type="EMBL" id="KF147891">
    <property type="protein sequence ID" value="AGS81940.1"/>
    <property type="molecule type" value="Genomic_DNA"/>
</dbReference>